<dbReference type="SUPFAM" id="SSF51391">
    <property type="entry name" value="Thiamin phosphate synthase"/>
    <property type="match status" value="1"/>
</dbReference>
<dbReference type="InterPro" id="IPR022998">
    <property type="entry name" value="ThiamineP_synth_TenI"/>
</dbReference>
<dbReference type="PANTHER" id="PTHR20857">
    <property type="entry name" value="THIAMINE-PHOSPHATE PYROPHOSPHORYLASE"/>
    <property type="match status" value="1"/>
</dbReference>
<comment type="caution">
    <text evidence="4">The sequence shown here is derived from an EMBL/GenBank/DDBJ whole genome shotgun (WGS) entry which is preliminary data.</text>
</comment>
<dbReference type="Pfam" id="PF02581">
    <property type="entry name" value="TMP-TENI"/>
    <property type="match status" value="1"/>
</dbReference>
<evidence type="ECO:0000256" key="1">
    <source>
        <dbReference type="ARBA" id="ARBA00004948"/>
    </source>
</evidence>
<dbReference type="GO" id="GO:0009228">
    <property type="term" value="P:thiamine biosynthetic process"/>
    <property type="evidence" value="ECO:0007669"/>
    <property type="project" value="UniProtKB-KW"/>
</dbReference>
<reference evidence="4" key="1">
    <citation type="submission" date="2020-10" db="EMBL/GenBank/DDBJ databases">
        <authorList>
            <person name="Gilroy R."/>
        </authorList>
    </citation>
    <scope>NUCLEOTIDE SEQUENCE</scope>
    <source>
        <strain evidence="4">CHK158-818</strain>
    </source>
</reference>
<dbReference type="GO" id="GO:0004789">
    <property type="term" value="F:thiamine-phosphate diphosphorylase activity"/>
    <property type="evidence" value="ECO:0007669"/>
    <property type="project" value="UniProtKB-EC"/>
</dbReference>
<dbReference type="EC" id="2.5.1.3" evidence="4"/>
<dbReference type="Proteomes" id="UP000824112">
    <property type="component" value="Unassembled WGS sequence"/>
</dbReference>
<dbReference type="AlphaFoldDB" id="A0A9D1M984"/>
<dbReference type="InterPro" id="IPR036206">
    <property type="entry name" value="ThiamineP_synth_sf"/>
</dbReference>
<keyword evidence="4" id="KW-0808">Transferase</keyword>
<feature type="domain" description="Thiamine phosphate synthase/TenI" evidence="3">
    <location>
        <begin position="2"/>
        <end position="149"/>
    </location>
</feature>
<evidence type="ECO:0000313" key="5">
    <source>
        <dbReference type="Proteomes" id="UP000824112"/>
    </source>
</evidence>
<dbReference type="PANTHER" id="PTHR20857:SF15">
    <property type="entry name" value="THIAMINE-PHOSPHATE SYNTHASE"/>
    <property type="match status" value="1"/>
</dbReference>
<gene>
    <name evidence="4" type="ORF">IAB03_08685</name>
</gene>
<accession>A0A9D1M984</accession>
<evidence type="ECO:0000259" key="3">
    <source>
        <dbReference type="Pfam" id="PF02581"/>
    </source>
</evidence>
<organism evidence="4 5">
    <name type="scientific">Candidatus Gallibacteroides avistercoris</name>
    <dbReference type="NCBI Taxonomy" id="2840833"/>
    <lineage>
        <taxon>Bacteria</taxon>
        <taxon>Pseudomonadati</taxon>
        <taxon>Bacteroidota</taxon>
        <taxon>Bacteroidia</taxon>
        <taxon>Bacteroidales</taxon>
        <taxon>Bacteroidaceae</taxon>
        <taxon>Bacteroidaceae incertae sedis</taxon>
        <taxon>Candidatus Gallibacteroides</taxon>
    </lineage>
</organism>
<evidence type="ECO:0000313" key="4">
    <source>
        <dbReference type="EMBL" id="HIU55863.1"/>
    </source>
</evidence>
<dbReference type="CDD" id="cd00564">
    <property type="entry name" value="TMP_TenI"/>
    <property type="match status" value="1"/>
</dbReference>
<reference evidence="4" key="2">
    <citation type="journal article" date="2021" name="PeerJ">
        <title>Extensive microbial diversity within the chicken gut microbiome revealed by metagenomics and culture.</title>
        <authorList>
            <person name="Gilroy R."/>
            <person name="Ravi A."/>
            <person name="Getino M."/>
            <person name="Pursley I."/>
            <person name="Horton D.L."/>
            <person name="Alikhan N.F."/>
            <person name="Baker D."/>
            <person name="Gharbi K."/>
            <person name="Hall N."/>
            <person name="Watson M."/>
            <person name="Adriaenssens E.M."/>
            <person name="Foster-Nyarko E."/>
            <person name="Jarju S."/>
            <person name="Secka A."/>
            <person name="Antonio M."/>
            <person name="Oren A."/>
            <person name="Chaudhuri R.R."/>
            <person name="La Ragione R."/>
            <person name="Hildebrand F."/>
            <person name="Pallen M.J."/>
        </authorList>
    </citation>
    <scope>NUCLEOTIDE SEQUENCE</scope>
    <source>
        <strain evidence="4">CHK158-818</strain>
    </source>
</reference>
<sequence>MLQFITHQTDTISYLHSAELVLKGGCKWVQLRMKEASTEEIKKTAFKVRKLCKLYNATFIIDDHVVIAREVGADGVHLWKNDLPVAEARKVVGNSFIIGGTANTFEDIEHLVSAGADYIGLGPFRFTETKKNLSPVLGIEGYRNIMEKCRR</sequence>
<dbReference type="Gene3D" id="3.20.20.70">
    <property type="entry name" value="Aldolase class I"/>
    <property type="match status" value="1"/>
</dbReference>
<name>A0A9D1M984_9BACT</name>
<keyword evidence="2" id="KW-0784">Thiamine biosynthesis</keyword>
<protein>
    <submittedName>
        <fullName evidence="4">Thiamine phosphate synthase</fullName>
        <ecNumber evidence="4">2.5.1.3</ecNumber>
    </submittedName>
</protein>
<dbReference type="EMBL" id="DVNA01000197">
    <property type="protein sequence ID" value="HIU55863.1"/>
    <property type="molecule type" value="Genomic_DNA"/>
</dbReference>
<dbReference type="NCBIfam" id="NF000736">
    <property type="entry name" value="PRK00043.2-3"/>
    <property type="match status" value="1"/>
</dbReference>
<dbReference type="GO" id="GO:0005737">
    <property type="term" value="C:cytoplasm"/>
    <property type="evidence" value="ECO:0007669"/>
    <property type="project" value="TreeGrafter"/>
</dbReference>
<dbReference type="InterPro" id="IPR013785">
    <property type="entry name" value="Aldolase_TIM"/>
</dbReference>
<evidence type="ECO:0000256" key="2">
    <source>
        <dbReference type="ARBA" id="ARBA00022977"/>
    </source>
</evidence>
<comment type="pathway">
    <text evidence="1">Cofactor biosynthesis; thiamine diphosphate biosynthesis.</text>
</comment>
<feature type="non-terminal residue" evidence="4">
    <location>
        <position position="151"/>
    </location>
</feature>
<proteinExistence type="predicted"/>